<dbReference type="OrthoDB" id="655030at2759"/>
<reference evidence="5" key="1">
    <citation type="journal article" date="2020" name="bioRxiv">
        <title>Whole genome comparisons of ergot fungi reveals the divergence and evolution of species within the genus Claviceps are the result of varying mechanisms driving genome evolution and host range expansion.</title>
        <authorList>
            <person name="Wyka S.A."/>
            <person name="Mondo S.J."/>
            <person name="Liu M."/>
            <person name="Dettman J."/>
            <person name="Nalam V."/>
            <person name="Broders K.D."/>
        </authorList>
    </citation>
    <scope>NUCLEOTIDE SEQUENCE</scope>
    <source>
        <strain evidence="5">CCC 602</strain>
    </source>
</reference>
<accession>A0A9P7SXV4</accession>
<keyword evidence="2" id="KW-0274">FAD</keyword>
<sequence>MMHDEKPLRILIAGAGIAGPALAFWLQRLGHSVTIIERWDSLRTGGQQIDIRRQGVEAVKRMGIIEEIRQHVVDEGGIDIVDHKDQSIIFFPRHEPGSKRQGFSSEFEIMRGDLCRILYGRTRDKVHYRFGLSVTSFENRGNVVNVTLSDGSVAEYDLLVGADGQGSRIRRAMYQDTGGDEQFLRSRGVFTCYYSIERSPVDKNHATGYLETGQRFLLTRWHTPQLGQAYLMTRAPDRYAEMREALKGDIAAQKAAFADVFKTVRWTQARRILDAMETTDDFYAHEVVQMRSNTLSKGRVVLLGDAGFCPSSMSGMGTSAAMVAAYVLAGEIARSSSDGGGGDGGGGDIEAALARYDATLRPFIDKVQGPNAALMWLVPKSMVGLKVLNFALSLANRLNVQKLLQNREPDHKNEWVMPWYEELHGGEDNASVTE</sequence>
<protein>
    <recommendedName>
        <fullName evidence="4">FAD-binding domain-containing protein</fullName>
    </recommendedName>
</protein>
<dbReference type="InterPro" id="IPR002938">
    <property type="entry name" value="FAD-bd"/>
</dbReference>
<evidence type="ECO:0000313" key="5">
    <source>
        <dbReference type="EMBL" id="KAG5994487.1"/>
    </source>
</evidence>
<evidence type="ECO:0000256" key="3">
    <source>
        <dbReference type="ARBA" id="ARBA00023002"/>
    </source>
</evidence>
<dbReference type="AlphaFoldDB" id="A0A9P7SXV4"/>
<dbReference type="GO" id="GO:0071949">
    <property type="term" value="F:FAD binding"/>
    <property type="evidence" value="ECO:0007669"/>
    <property type="project" value="InterPro"/>
</dbReference>
<dbReference type="SUPFAM" id="SSF51905">
    <property type="entry name" value="FAD/NAD(P)-binding domain"/>
    <property type="match status" value="1"/>
</dbReference>
<dbReference type="InterPro" id="IPR036188">
    <property type="entry name" value="FAD/NAD-bd_sf"/>
</dbReference>
<name>A0A9P7SXV4_9HYPO</name>
<dbReference type="Gene3D" id="3.50.50.60">
    <property type="entry name" value="FAD/NAD(P)-binding domain"/>
    <property type="match status" value="1"/>
</dbReference>
<dbReference type="InterPro" id="IPR051704">
    <property type="entry name" value="FAD_aromatic-hydroxylase"/>
</dbReference>
<keyword evidence="1" id="KW-0285">Flavoprotein</keyword>
<dbReference type="GO" id="GO:0016491">
    <property type="term" value="F:oxidoreductase activity"/>
    <property type="evidence" value="ECO:0007669"/>
    <property type="project" value="UniProtKB-KW"/>
</dbReference>
<dbReference type="Pfam" id="PF01494">
    <property type="entry name" value="FAD_binding_3"/>
    <property type="match status" value="1"/>
</dbReference>
<keyword evidence="6" id="KW-1185">Reference proteome</keyword>
<dbReference type="Gene3D" id="3.30.9.10">
    <property type="entry name" value="D-Amino Acid Oxidase, subunit A, domain 2"/>
    <property type="match status" value="1"/>
</dbReference>
<keyword evidence="3" id="KW-0560">Oxidoreductase</keyword>
<dbReference type="EMBL" id="SRPW01002228">
    <property type="protein sequence ID" value="KAG5994487.1"/>
    <property type="molecule type" value="Genomic_DNA"/>
</dbReference>
<evidence type="ECO:0000313" key="6">
    <source>
        <dbReference type="Proteomes" id="UP000748025"/>
    </source>
</evidence>
<dbReference type="PRINTS" id="PR00420">
    <property type="entry name" value="RNGMNOXGNASE"/>
</dbReference>
<evidence type="ECO:0000259" key="4">
    <source>
        <dbReference type="Pfam" id="PF01494"/>
    </source>
</evidence>
<dbReference type="PANTHER" id="PTHR46865">
    <property type="entry name" value="OXIDOREDUCTASE-RELATED"/>
    <property type="match status" value="1"/>
</dbReference>
<feature type="domain" description="FAD-binding" evidence="4">
    <location>
        <begin position="10"/>
        <end position="334"/>
    </location>
</feature>
<gene>
    <name evidence="5" type="ORF">E4U43_003226</name>
</gene>
<evidence type="ECO:0000256" key="1">
    <source>
        <dbReference type="ARBA" id="ARBA00022630"/>
    </source>
</evidence>
<dbReference type="Proteomes" id="UP000748025">
    <property type="component" value="Unassembled WGS sequence"/>
</dbReference>
<comment type="caution">
    <text evidence="5">The sequence shown here is derived from an EMBL/GenBank/DDBJ whole genome shotgun (WGS) entry which is preliminary data.</text>
</comment>
<evidence type="ECO:0000256" key="2">
    <source>
        <dbReference type="ARBA" id="ARBA00022827"/>
    </source>
</evidence>
<dbReference type="PANTHER" id="PTHR46865:SF7">
    <property type="entry name" value="MONOOXYGENASE, PUTATIVE (AFU_ORTHOLOGUE AFUA_8G07040)-RELATED"/>
    <property type="match status" value="1"/>
</dbReference>
<proteinExistence type="predicted"/>
<organism evidence="5 6">
    <name type="scientific">Claviceps pusilla</name>
    <dbReference type="NCBI Taxonomy" id="123648"/>
    <lineage>
        <taxon>Eukaryota</taxon>
        <taxon>Fungi</taxon>
        <taxon>Dikarya</taxon>
        <taxon>Ascomycota</taxon>
        <taxon>Pezizomycotina</taxon>
        <taxon>Sordariomycetes</taxon>
        <taxon>Hypocreomycetidae</taxon>
        <taxon>Hypocreales</taxon>
        <taxon>Clavicipitaceae</taxon>
        <taxon>Claviceps</taxon>
    </lineage>
</organism>